<reference evidence="1 2" key="1">
    <citation type="submission" date="2014-06" db="EMBL/GenBank/DDBJ databases">
        <authorList>
            <person name="Swart Estienne"/>
        </authorList>
    </citation>
    <scope>NUCLEOTIDE SEQUENCE [LARGE SCALE GENOMIC DNA]</scope>
    <source>
        <strain evidence="1 2">130c</strain>
    </source>
</reference>
<proteinExistence type="predicted"/>
<organism evidence="1 2">
    <name type="scientific">Stylonychia lemnae</name>
    <name type="common">Ciliate</name>
    <dbReference type="NCBI Taxonomy" id="5949"/>
    <lineage>
        <taxon>Eukaryota</taxon>
        <taxon>Sar</taxon>
        <taxon>Alveolata</taxon>
        <taxon>Ciliophora</taxon>
        <taxon>Intramacronucleata</taxon>
        <taxon>Spirotrichea</taxon>
        <taxon>Stichotrichia</taxon>
        <taxon>Sporadotrichida</taxon>
        <taxon>Oxytrichidae</taxon>
        <taxon>Stylonychinae</taxon>
        <taxon>Stylonychia</taxon>
    </lineage>
</organism>
<dbReference type="AlphaFoldDB" id="A0A078APS3"/>
<accession>A0A078APS3</accession>
<gene>
    <name evidence="1" type="primary">Contig9146.g9788</name>
    <name evidence="1" type="ORF">STYLEM_13426</name>
</gene>
<sequence length="119" mass="13630">MIDFEKQTVEKIIGTEQSARNSENYKQSITTNDESVKSPIQKIRKLKLNTSLKRESNDTSSFIDNLVIFPQTKPAKATNEGQSAKADLLRISMKRKQAPTHRYRAALGRLIKIKRRLVE</sequence>
<keyword evidence="2" id="KW-1185">Reference proteome</keyword>
<evidence type="ECO:0000313" key="1">
    <source>
        <dbReference type="EMBL" id="CDW84365.1"/>
    </source>
</evidence>
<evidence type="ECO:0000313" key="2">
    <source>
        <dbReference type="Proteomes" id="UP000039865"/>
    </source>
</evidence>
<name>A0A078APS3_STYLE</name>
<dbReference type="EMBL" id="CCKQ01012735">
    <property type="protein sequence ID" value="CDW84365.1"/>
    <property type="molecule type" value="Genomic_DNA"/>
</dbReference>
<protein>
    <submittedName>
        <fullName evidence="1">Uncharacterized protein</fullName>
    </submittedName>
</protein>
<dbReference type="Proteomes" id="UP000039865">
    <property type="component" value="Unassembled WGS sequence"/>
</dbReference>
<dbReference type="InParanoid" id="A0A078APS3"/>